<evidence type="ECO:0000313" key="2">
    <source>
        <dbReference type="EMBL" id="ACF44932.1"/>
    </source>
</evidence>
<dbReference type="GO" id="GO:0016787">
    <property type="term" value="F:hydrolase activity"/>
    <property type="evidence" value="ECO:0007669"/>
    <property type="project" value="InterPro"/>
</dbReference>
<proteinExistence type="predicted"/>
<feature type="domain" description="Phospholipase/carboxylesterase/thioesterase" evidence="1">
    <location>
        <begin position="90"/>
        <end position="160"/>
    </location>
</feature>
<reference evidence="2 3" key="1">
    <citation type="submission" date="2008-06" db="EMBL/GenBank/DDBJ databases">
        <title>Complete sequence of Pelodictyon phaeoclathratiforme BU-1.</title>
        <authorList>
            <consortium name="US DOE Joint Genome Institute"/>
            <person name="Lucas S."/>
            <person name="Copeland A."/>
            <person name="Lapidus A."/>
            <person name="Glavina del Rio T."/>
            <person name="Dalin E."/>
            <person name="Tice H."/>
            <person name="Bruce D."/>
            <person name="Goodwin L."/>
            <person name="Pitluck S."/>
            <person name="Schmutz J."/>
            <person name="Larimer F."/>
            <person name="Land M."/>
            <person name="Hauser L."/>
            <person name="Kyrpides N."/>
            <person name="Mikhailova N."/>
            <person name="Liu Z."/>
            <person name="Li T."/>
            <person name="Zhao F."/>
            <person name="Overmann J."/>
            <person name="Bryant D.A."/>
            <person name="Richardson P."/>
        </authorList>
    </citation>
    <scope>NUCLEOTIDE SEQUENCE [LARGE SCALE GENOMIC DNA]</scope>
    <source>
        <strain evidence="3">DSM 5477 / BU-1</strain>
    </source>
</reference>
<sequence length="221" mass="24497">MGNWFRENVLQVHTIETSVSGKYLLRLPADPGTAPLLAGFHGYGQTAEDEFRLLCAIPGSDRWFCCSIEALHSLYTAAGNPGASWMTSCDREQHIEENVRYVDAVIERIRALHDVNDRLCFHGFSQGTGMACRAALLGRYPAERILLLGGDIPPELAVSGRMGRVHLARGTRDQLYSQERYERDVARLQEGGIAFVACSFTGGHRVNEAYYQAAGEFLEGE</sequence>
<gene>
    <name evidence="2" type="ordered locus">Ppha_2781</name>
</gene>
<dbReference type="Pfam" id="PF02230">
    <property type="entry name" value="Abhydrolase_2"/>
    <property type="match status" value="1"/>
</dbReference>
<dbReference type="eggNOG" id="COG0400">
    <property type="taxonomic scope" value="Bacteria"/>
</dbReference>
<dbReference type="SUPFAM" id="SSF53474">
    <property type="entry name" value="alpha/beta-Hydrolases"/>
    <property type="match status" value="1"/>
</dbReference>
<dbReference type="AlphaFoldDB" id="B4SGJ6"/>
<dbReference type="HOGENOM" id="CLU_1248804_0_0_10"/>
<keyword evidence="3" id="KW-1185">Reference proteome</keyword>
<dbReference type="RefSeq" id="WP_012509400.1">
    <property type="nucleotide sequence ID" value="NC_011060.1"/>
</dbReference>
<evidence type="ECO:0000313" key="3">
    <source>
        <dbReference type="Proteomes" id="UP000002724"/>
    </source>
</evidence>
<dbReference type="Proteomes" id="UP000002724">
    <property type="component" value="Chromosome"/>
</dbReference>
<name>B4SGJ6_PELPB</name>
<evidence type="ECO:0000259" key="1">
    <source>
        <dbReference type="Pfam" id="PF02230"/>
    </source>
</evidence>
<organism evidence="2 3">
    <name type="scientific">Pelodictyon phaeoclathratiforme (strain DSM 5477 / BU-1)</name>
    <dbReference type="NCBI Taxonomy" id="324925"/>
    <lineage>
        <taxon>Bacteria</taxon>
        <taxon>Pseudomonadati</taxon>
        <taxon>Chlorobiota</taxon>
        <taxon>Chlorobiia</taxon>
        <taxon>Chlorobiales</taxon>
        <taxon>Chlorobiaceae</taxon>
        <taxon>Chlorobium/Pelodictyon group</taxon>
        <taxon>Pelodictyon</taxon>
    </lineage>
</organism>
<dbReference type="InterPro" id="IPR003140">
    <property type="entry name" value="PLipase/COase/thioEstase"/>
</dbReference>
<dbReference type="KEGG" id="pph:Ppha_2781"/>
<protein>
    <submittedName>
        <fullName evidence="2">Phospholipase/carboxylesterase</fullName>
    </submittedName>
</protein>
<dbReference type="STRING" id="324925.Ppha_2781"/>
<dbReference type="OrthoDB" id="595091at2"/>
<dbReference type="InterPro" id="IPR029058">
    <property type="entry name" value="AB_hydrolase_fold"/>
</dbReference>
<dbReference type="Gene3D" id="3.40.50.1820">
    <property type="entry name" value="alpha/beta hydrolase"/>
    <property type="match status" value="1"/>
</dbReference>
<accession>B4SGJ6</accession>
<dbReference type="EMBL" id="CP001110">
    <property type="protein sequence ID" value="ACF44932.1"/>
    <property type="molecule type" value="Genomic_DNA"/>
</dbReference>